<evidence type="ECO:0000313" key="1">
    <source>
        <dbReference type="EMBL" id="CAF0919296.1"/>
    </source>
</evidence>
<accession>A0A814AY49</accession>
<dbReference type="AlphaFoldDB" id="A0A814AY49"/>
<evidence type="ECO:0000313" key="2">
    <source>
        <dbReference type="Proteomes" id="UP000663879"/>
    </source>
</evidence>
<organism evidence="1 2">
    <name type="scientific">Brachionus calyciflorus</name>
    <dbReference type="NCBI Taxonomy" id="104777"/>
    <lineage>
        <taxon>Eukaryota</taxon>
        <taxon>Metazoa</taxon>
        <taxon>Spiralia</taxon>
        <taxon>Gnathifera</taxon>
        <taxon>Rotifera</taxon>
        <taxon>Eurotatoria</taxon>
        <taxon>Monogononta</taxon>
        <taxon>Pseudotrocha</taxon>
        <taxon>Ploima</taxon>
        <taxon>Brachionidae</taxon>
        <taxon>Brachionus</taxon>
    </lineage>
</organism>
<name>A0A814AY49_9BILA</name>
<reference evidence="1" key="1">
    <citation type="submission" date="2021-02" db="EMBL/GenBank/DDBJ databases">
        <authorList>
            <person name="Nowell W R."/>
        </authorList>
    </citation>
    <scope>NUCLEOTIDE SEQUENCE</scope>
    <source>
        <strain evidence="1">Ploen Becks lab</strain>
    </source>
</reference>
<protein>
    <submittedName>
        <fullName evidence="1">Uncharacterized protein</fullName>
    </submittedName>
</protein>
<dbReference type="Proteomes" id="UP000663879">
    <property type="component" value="Unassembled WGS sequence"/>
</dbReference>
<gene>
    <name evidence="1" type="ORF">OXX778_LOCUS12300</name>
</gene>
<proteinExistence type="predicted"/>
<sequence>MGEITILLYLKRIRNLFRFNKQKQKKNLVLPNNLDGELQAKVLQSTVSIFKISKQTFGFIKNYIKTNRDYFINLIKNLREFRGLTTYKAQNYDPSHYSVLKKWQCFYVLDSASLAVYGNEINMIALSLLFLRTIKCYSLHNIAFNVYTSKKFAMPIYLSLKNEHFTPIITLNEYFQIRETNGDHLNFINYGYGELKLY</sequence>
<keyword evidence="2" id="KW-1185">Reference proteome</keyword>
<comment type="caution">
    <text evidence="1">The sequence shown here is derived from an EMBL/GenBank/DDBJ whole genome shotgun (WGS) entry which is preliminary data.</text>
</comment>
<dbReference type="EMBL" id="CAJNOC010002208">
    <property type="protein sequence ID" value="CAF0919296.1"/>
    <property type="molecule type" value="Genomic_DNA"/>
</dbReference>